<keyword evidence="7" id="KW-1185">Reference proteome</keyword>
<dbReference type="InterPro" id="IPR015860">
    <property type="entry name" value="ABC_transpr_TagH-like"/>
</dbReference>
<dbReference type="Proteomes" id="UP000625574">
    <property type="component" value="Unassembled WGS sequence"/>
</dbReference>
<comment type="caution">
    <text evidence="6">The sequence shown here is derived from an EMBL/GenBank/DDBJ whole genome shotgun (WGS) entry which is preliminary data.</text>
</comment>
<dbReference type="Gene3D" id="3.40.50.300">
    <property type="entry name" value="P-loop containing nucleotide triphosphate hydrolases"/>
    <property type="match status" value="1"/>
</dbReference>
<name>A0ABS0VWP9_9CORY</name>
<dbReference type="RefSeq" id="WP_198736659.1">
    <property type="nucleotide sequence ID" value="NZ_JAEIOT010000011.1"/>
</dbReference>
<feature type="domain" description="ABC transporter" evidence="5">
    <location>
        <begin position="18"/>
        <end position="250"/>
    </location>
</feature>
<reference evidence="6 7" key="1">
    <citation type="submission" date="2020-12" db="EMBL/GenBank/DDBJ databases">
        <title>Genome public.</title>
        <authorList>
            <person name="Sun Q."/>
        </authorList>
    </citation>
    <scope>NUCLEOTIDE SEQUENCE [LARGE SCALE GENOMIC DNA]</scope>
    <source>
        <strain evidence="6 7">CCM 8864</strain>
    </source>
</reference>
<evidence type="ECO:0000313" key="6">
    <source>
        <dbReference type="EMBL" id="MBI9001193.1"/>
    </source>
</evidence>
<evidence type="ECO:0000256" key="2">
    <source>
        <dbReference type="ARBA" id="ARBA00022448"/>
    </source>
</evidence>
<keyword evidence="3" id="KW-0547">Nucleotide-binding</keyword>
<dbReference type="InterPro" id="IPR003593">
    <property type="entry name" value="AAA+_ATPase"/>
</dbReference>
<dbReference type="InterPro" id="IPR003439">
    <property type="entry name" value="ABC_transporter-like_ATP-bd"/>
</dbReference>
<gene>
    <name evidence="6" type="ORF">JDV76_09485</name>
</gene>
<dbReference type="PROSITE" id="PS50893">
    <property type="entry name" value="ABC_TRANSPORTER_2"/>
    <property type="match status" value="1"/>
</dbReference>
<dbReference type="GO" id="GO:0005524">
    <property type="term" value="F:ATP binding"/>
    <property type="evidence" value="ECO:0007669"/>
    <property type="project" value="UniProtKB-KW"/>
</dbReference>
<proteinExistence type="inferred from homology"/>
<dbReference type="SUPFAM" id="SSF52540">
    <property type="entry name" value="P-loop containing nucleoside triphosphate hydrolases"/>
    <property type="match status" value="1"/>
</dbReference>
<evidence type="ECO:0000256" key="4">
    <source>
        <dbReference type="ARBA" id="ARBA00022840"/>
    </source>
</evidence>
<evidence type="ECO:0000313" key="7">
    <source>
        <dbReference type="Proteomes" id="UP000625574"/>
    </source>
</evidence>
<dbReference type="InterPro" id="IPR050683">
    <property type="entry name" value="Bact_Polysacc_Export_ATP-bd"/>
</dbReference>
<dbReference type="PANTHER" id="PTHR46743:SF2">
    <property type="entry name" value="TEICHOIC ACIDS EXPORT ATP-BINDING PROTEIN TAGH"/>
    <property type="match status" value="1"/>
</dbReference>
<evidence type="ECO:0000256" key="3">
    <source>
        <dbReference type="ARBA" id="ARBA00022741"/>
    </source>
</evidence>
<evidence type="ECO:0000259" key="5">
    <source>
        <dbReference type="PROSITE" id="PS50893"/>
    </source>
</evidence>
<sequence>MSKLEGSRISFGVQDLGVRFNPDWDSRTTSRLAWGRKKKRGGSIWALRNVSFHVCEGESVGVLGRNGSGKSTLLRAIAGLQTPTEGGVLARSLPMLLGVSAALDGQLSGAENSRLGALALGISRNDLPDVLKEIEDFVELGDAFYRPMGQYSSGMAGRLRFAIAATVRPKILLVDEALATGDSAFRKKSEQKMRTLTGDAGTFLLVTHNAKIIESMCERAIWLHQGSLVADGDARTLSRAYRDWSSHLSKGRPDLARKVEQRLWLY</sequence>
<dbReference type="CDD" id="cd03220">
    <property type="entry name" value="ABC_KpsT_Wzt"/>
    <property type="match status" value="1"/>
</dbReference>
<dbReference type="SMART" id="SM00382">
    <property type="entry name" value="AAA"/>
    <property type="match status" value="1"/>
</dbReference>
<dbReference type="Pfam" id="PF00005">
    <property type="entry name" value="ABC_tran"/>
    <property type="match status" value="1"/>
</dbReference>
<keyword evidence="4 6" id="KW-0067">ATP-binding</keyword>
<organism evidence="6 7">
    <name type="scientific">Corynebacterium marambiense</name>
    <dbReference type="NCBI Taxonomy" id="2765364"/>
    <lineage>
        <taxon>Bacteria</taxon>
        <taxon>Bacillati</taxon>
        <taxon>Actinomycetota</taxon>
        <taxon>Actinomycetes</taxon>
        <taxon>Mycobacteriales</taxon>
        <taxon>Corynebacteriaceae</taxon>
        <taxon>Corynebacterium</taxon>
    </lineage>
</organism>
<keyword evidence="2" id="KW-0813">Transport</keyword>
<evidence type="ECO:0000256" key="1">
    <source>
        <dbReference type="ARBA" id="ARBA00005417"/>
    </source>
</evidence>
<accession>A0ABS0VWP9</accession>
<dbReference type="PANTHER" id="PTHR46743">
    <property type="entry name" value="TEICHOIC ACIDS EXPORT ATP-BINDING PROTEIN TAGH"/>
    <property type="match status" value="1"/>
</dbReference>
<protein>
    <submittedName>
        <fullName evidence="6">ABC transporter ATP-binding protein</fullName>
    </submittedName>
</protein>
<dbReference type="InterPro" id="IPR027417">
    <property type="entry name" value="P-loop_NTPase"/>
</dbReference>
<dbReference type="EMBL" id="JAEIOT010000011">
    <property type="protein sequence ID" value="MBI9001193.1"/>
    <property type="molecule type" value="Genomic_DNA"/>
</dbReference>
<comment type="similarity">
    <text evidence="1">Belongs to the ABC transporter superfamily.</text>
</comment>